<evidence type="ECO:0000313" key="2">
    <source>
        <dbReference type="Proteomes" id="UP001157418"/>
    </source>
</evidence>
<keyword evidence="2" id="KW-1185">Reference proteome</keyword>
<dbReference type="Proteomes" id="UP001157418">
    <property type="component" value="Unassembled WGS sequence"/>
</dbReference>
<name>A0AAU9LNP2_9ASTR</name>
<sequence length="78" mass="9102">MNFLSQTKRSISKSKRRYLSLIENFGLDLAIFTRVQDFRIGVQSLLQASRGLLFSFSMPKFFEFLVGFAVINRKFLET</sequence>
<reference evidence="1 2" key="1">
    <citation type="submission" date="2022-01" db="EMBL/GenBank/DDBJ databases">
        <authorList>
            <person name="Xiong W."/>
            <person name="Schranz E."/>
        </authorList>
    </citation>
    <scope>NUCLEOTIDE SEQUENCE [LARGE SCALE GENOMIC DNA]</scope>
</reference>
<organism evidence="1 2">
    <name type="scientific">Lactuca virosa</name>
    <dbReference type="NCBI Taxonomy" id="75947"/>
    <lineage>
        <taxon>Eukaryota</taxon>
        <taxon>Viridiplantae</taxon>
        <taxon>Streptophyta</taxon>
        <taxon>Embryophyta</taxon>
        <taxon>Tracheophyta</taxon>
        <taxon>Spermatophyta</taxon>
        <taxon>Magnoliopsida</taxon>
        <taxon>eudicotyledons</taxon>
        <taxon>Gunneridae</taxon>
        <taxon>Pentapetalae</taxon>
        <taxon>asterids</taxon>
        <taxon>campanulids</taxon>
        <taxon>Asterales</taxon>
        <taxon>Asteraceae</taxon>
        <taxon>Cichorioideae</taxon>
        <taxon>Cichorieae</taxon>
        <taxon>Lactucinae</taxon>
        <taxon>Lactuca</taxon>
    </lineage>
</organism>
<evidence type="ECO:0000313" key="1">
    <source>
        <dbReference type="EMBL" id="CAH1416022.1"/>
    </source>
</evidence>
<accession>A0AAU9LNP2</accession>
<dbReference type="AlphaFoldDB" id="A0AAU9LNP2"/>
<gene>
    <name evidence="1" type="ORF">LVIROSA_LOCUS3823</name>
</gene>
<comment type="caution">
    <text evidence="1">The sequence shown here is derived from an EMBL/GenBank/DDBJ whole genome shotgun (WGS) entry which is preliminary data.</text>
</comment>
<evidence type="ECO:0008006" key="3">
    <source>
        <dbReference type="Google" id="ProtNLM"/>
    </source>
</evidence>
<proteinExistence type="predicted"/>
<protein>
    <recommendedName>
        <fullName evidence="3">Ribosomal protein L20</fullName>
    </recommendedName>
</protein>
<dbReference type="EMBL" id="CAKMRJ010000002">
    <property type="protein sequence ID" value="CAH1416022.1"/>
    <property type="molecule type" value="Genomic_DNA"/>
</dbReference>